<dbReference type="EMBL" id="FLRD01001780">
    <property type="protein sequence ID" value="SBT58134.1"/>
    <property type="molecule type" value="Genomic_DNA"/>
</dbReference>
<evidence type="ECO:0000313" key="2">
    <source>
        <dbReference type="EMBL" id="SBT58134.1"/>
    </source>
</evidence>
<keyword evidence="3" id="KW-1185">Reference proteome</keyword>
<sequence length="319" mass="38044">MADDYNYDFFENINEYKIYESKVNTTEVSTICVDKCIFDEHDFSEEKIELAQNICKKFKCLYQLITKDEHNMLSNIDNRFEYANYWLNYELEENEKYLHTSSEEFYKKLKEKDQKYEENNLQIKIRNIDKVHLGFMKTLEKLYINYNGLQNIIFVSSQKDKTCAYYSQMCYDEYENAIKDCTDPNSNNFCKALEYYREKYENLCIMNDTMKKCPSSELKTLSKNEKAIRQELDKAAQLLFDILPGYSSDGYTGITAITVIGVILAFTPFGSWLRPRIQRYIRVYKNLQGEIHKRGSHNSERYYTNSNNEKYNIIYNSIE</sequence>
<organism evidence="2 3">
    <name type="scientific">Plasmodium ovale wallikeri</name>
    <dbReference type="NCBI Taxonomy" id="864142"/>
    <lineage>
        <taxon>Eukaryota</taxon>
        <taxon>Sar</taxon>
        <taxon>Alveolata</taxon>
        <taxon>Apicomplexa</taxon>
        <taxon>Aconoidasida</taxon>
        <taxon>Haemosporida</taxon>
        <taxon>Plasmodiidae</taxon>
        <taxon>Plasmodium</taxon>
        <taxon>Plasmodium (Plasmodium)</taxon>
    </lineage>
</organism>
<proteinExistence type="predicted"/>
<dbReference type="AlphaFoldDB" id="A0A1A9API9"/>
<accession>A0A1A9API9</accession>
<reference evidence="3" key="1">
    <citation type="submission" date="2016-05" db="EMBL/GenBank/DDBJ databases">
        <authorList>
            <person name="Naeem R."/>
        </authorList>
    </citation>
    <scope>NUCLEOTIDE SEQUENCE [LARGE SCALE GENOMIC DNA]</scope>
</reference>
<evidence type="ECO:0000313" key="3">
    <source>
        <dbReference type="Proteomes" id="UP000078555"/>
    </source>
</evidence>
<dbReference type="Proteomes" id="UP000078555">
    <property type="component" value="Unassembled WGS sequence"/>
</dbReference>
<keyword evidence="1" id="KW-1133">Transmembrane helix</keyword>
<protein>
    <submittedName>
        <fullName evidence="2">PIR Superfamily Protein</fullName>
    </submittedName>
</protein>
<evidence type="ECO:0000256" key="1">
    <source>
        <dbReference type="SAM" id="Phobius"/>
    </source>
</evidence>
<gene>
    <name evidence="2" type="ORF">POVWA1_085820</name>
</gene>
<keyword evidence="1" id="KW-0472">Membrane</keyword>
<feature type="transmembrane region" description="Helical" evidence="1">
    <location>
        <begin position="251"/>
        <end position="273"/>
    </location>
</feature>
<keyword evidence="1" id="KW-0812">Transmembrane</keyword>
<name>A0A1A9API9_PLAOA</name>